<feature type="domain" description="Photosynthesis system II assembly factor Ycf48/Hcf136-like" evidence="4">
    <location>
        <begin position="233"/>
        <end position="310"/>
    </location>
</feature>
<dbReference type="Gene3D" id="2.130.10.10">
    <property type="entry name" value="YVTN repeat-like/Quinoprotein amine dehydrogenase"/>
    <property type="match status" value="2"/>
</dbReference>
<evidence type="ECO:0000256" key="3">
    <source>
        <dbReference type="SAM" id="SignalP"/>
    </source>
</evidence>
<dbReference type="GO" id="GO:0015979">
    <property type="term" value="P:photosynthesis"/>
    <property type="evidence" value="ECO:0007669"/>
    <property type="project" value="UniProtKB-KW"/>
</dbReference>
<feature type="signal peptide" evidence="3">
    <location>
        <begin position="1"/>
        <end position="21"/>
    </location>
</feature>
<accession>A0A7V3E6M3</accession>
<dbReference type="Pfam" id="PF14870">
    <property type="entry name" value="PSII_BNR"/>
    <property type="match status" value="1"/>
</dbReference>
<evidence type="ECO:0000259" key="4">
    <source>
        <dbReference type="Pfam" id="PF14870"/>
    </source>
</evidence>
<comment type="caution">
    <text evidence="5">The sequence shown here is derived from an EMBL/GenBank/DDBJ whole genome shotgun (WGS) entry which is preliminary data.</text>
</comment>
<dbReference type="SUPFAM" id="SSF110296">
    <property type="entry name" value="Oligoxyloglucan reducing end-specific cellobiohydrolase"/>
    <property type="match status" value="1"/>
</dbReference>
<gene>
    <name evidence="5" type="ORF">ENS31_05355</name>
</gene>
<keyword evidence="3" id="KW-0732">Signal</keyword>
<evidence type="ECO:0000256" key="2">
    <source>
        <dbReference type="ARBA" id="ARBA00023276"/>
    </source>
</evidence>
<dbReference type="PANTHER" id="PTHR47199:SF2">
    <property type="entry name" value="PHOTOSYSTEM II STABILITY_ASSEMBLY FACTOR HCF136, CHLOROPLASTIC"/>
    <property type="match status" value="1"/>
</dbReference>
<keyword evidence="2" id="KW-0604">Photosystem II</keyword>
<organism evidence="5">
    <name type="scientific">Ignavibacterium album</name>
    <dbReference type="NCBI Taxonomy" id="591197"/>
    <lineage>
        <taxon>Bacteria</taxon>
        <taxon>Pseudomonadati</taxon>
        <taxon>Ignavibacteriota</taxon>
        <taxon>Ignavibacteria</taxon>
        <taxon>Ignavibacteriales</taxon>
        <taxon>Ignavibacteriaceae</taxon>
        <taxon>Ignavibacterium</taxon>
    </lineage>
</organism>
<feature type="chain" id="PRO_5031243311" description="Photosynthesis system II assembly factor Ycf48/Hcf136-like domain-containing protein" evidence="3">
    <location>
        <begin position="22"/>
        <end position="455"/>
    </location>
</feature>
<dbReference type="AlphaFoldDB" id="A0A7V3E6M3"/>
<protein>
    <recommendedName>
        <fullName evidence="4">Photosynthesis system II assembly factor Ycf48/Hcf136-like domain-containing protein</fullName>
    </recommendedName>
</protein>
<dbReference type="CDD" id="cd15482">
    <property type="entry name" value="Sialidase_non-viral"/>
    <property type="match status" value="1"/>
</dbReference>
<reference evidence="5" key="1">
    <citation type="journal article" date="2020" name="mSystems">
        <title>Genome- and Community-Level Interaction Insights into Carbon Utilization and Element Cycling Functions of Hydrothermarchaeota in Hydrothermal Sediment.</title>
        <authorList>
            <person name="Zhou Z."/>
            <person name="Liu Y."/>
            <person name="Xu W."/>
            <person name="Pan J."/>
            <person name="Luo Z.H."/>
            <person name="Li M."/>
        </authorList>
    </citation>
    <scope>NUCLEOTIDE SEQUENCE [LARGE SCALE GENOMIC DNA]</scope>
    <source>
        <strain evidence="5">SpSt-479</strain>
    </source>
</reference>
<evidence type="ECO:0000313" key="5">
    <source>
        <dbReference type="EMBL" id="HFI90946.1"/>
    </source>
</evidence>
<dbReference type="InterPro" id="IPR028203">
    <property type="entry name" value="PSII_CF48-like_dom"/>
</dbReference>
<sequence length="455" mass="50158">MKNLLLLLSILTLVMLSNTYAQTGWFDQTNPLGIGEQAMIGKIQFVSQTEGWISCGSGGMLHTTNSGDNWTYVNPYPNDTIGAFSDPGINMSWAGVNNGWILFTLGGIDNPTGTILYKTTNGGVSWDRKIISSNVGDIGVEIQFTDANNGSLLYFNFNNGVASFLRTTDGGNTWNNKPAAGIFFFVNNNIGWAYAGSGQMGSDPPYIIYNSTDGGESWNEQFRDYTLGQFSAMRFTDVNNGWIVGKNGKVLKTNNGGSNWTLITNSGVNTNSECKTLFFLDANAGWISSKSDAGYPFIVHTTNGGNTWTTQSPYLGGSTENNAIFSIFFWDINNGWLTADFGRISRYINVSDVSDDEENLSEFNLKQNYPNPFNPATTIEYVLNENSWVRLTLLNSLGEEIAILADKEMEKGVHKIEFSSKNIPSGIYYYQLSAHNSSSGENRPFVQTRKMVILK</sequence>
<dbReference type="InterPro" id="IPR015943">
    <property type="entry name" value="WD40/YVTN_repeat-like_dom_sf"/>
</dbReference>
<dbReference type="GO" id="GO:0009523">
    <property type="term" value="C:photosystem II"/>
    <property type="evidence" value="ECO:0007669"/>
    <property type="project" value="UniProtKB-KW"/>
</dbReference>
<proteinExistence type="predicted"/>
<name>A0A7V3E6M3_9BACT</name>
<keyword evidence="1" id="KW-0602">Photosynthesis</keyword>
<dbReference type="PANTHER" id="PTHR47199">
    <property type="entry name" value="PHOTOSYSTEM II STABILITY/ASSEMBLY FACTOR HCF136, CHLOROPLASTIC"/>
    <property type="match status" value="1"/>
</dbReference>
<dbReference type="EMBL" id="DSUJ01000008">
    <property type="protein sequence ID" value="HFI90946.1"/>
    <property type="molecule type" value="Genomic_DNA"/>
</dbReference>
<evidence type="ECO:0000256" key="1">
    <source>
        <dbReference type="ARBA" id="ARBA00022531"/>
    </source>
</evidence>